<gene>
    <name evidence="2" type="ORF">HXN26_01330</name>
</gene>
<evidence type="ECO:0000313" key="3">
    <source>
        <dbReference type="Proteomes" id="UP000771736"/>
    </source>
</evidence>
<name>A0A930HKI9_9BACT</name>
<dbReference type="EMBL" id="JABZSJ010000003">
    <property type="protein sequence ID" value="MBF1383492.1"/>
    <property type="molecule type" value="Genomic_DNA"/>
</dbReference>
<protein>
    <recommendedName>
        <fullName evidence="1">Immunity protein 40 domain-containing protein</fullName>
    </recommendedName>
</protein>
<organism evidence="2 3">
    <name type="scientific">Prevotella aurantiaca</name>
    <dbReference type="NCBI Taxonomy" id="596085"/>
    <lineage>
        <taxon>Bacteria</taxon>
        <taxon>Pseudomonadati</taxon>
        <taxon>Bacteroidota</taxon>
        <taxon>Bacteroidia</taxon>
        <taxon>Bacteroidales</taxon>
        <taxon>Prevotellaceae</taxon>
        <taxon>Prevotella</taxon>
    </lineage>
</organism>
<dbReference type="RefSeq" id="WP_273158283.1">
    <property type="nucleotide sequence ID" value="NZ_CAUOTG010000014.1"/>
</dbReference>
<dbReference type="AlphaFoldDB" id="A0A930HKI9"/>
<reference evidence="2" key="1">
    <citation type="submission" date="2020-04" db="EMBL/GenBank/DDBJ databases">
        <title>Deep metagenomics examines the oral microbiome during advanced dental caries in children, revealing novel taxa and co-occurrences with host molecules.</title>
        <authorList>
            <person name="Baker J.L."/>
            <person name="Morton J.T."/>
            <person name="Dinis M."/>
            <person name="Alvarez R."/>
            <person name="Tran N.C."/>
            <person name="Knight R."/>
            <person name="Edlund A."/>
        </authorList>
    </citation>
    <scope>NUCLEOTIDE SEQUENCE</scope>
    <source>
        <strain evidence="2">JCVI_44_bin.5</strain>
    </source>
</reference>
<dbReference type="Pfam" id="PF15569">
    <property type="entry name" value="Imm40"/>
    <property type="match status" value="1"/>
</dbReference>
<dbReference type="InterPro" id="IPR029080">
    <property type="entry name" value="Imm40"/>
</dbReference>
<sequence>MKKYYSLMELGIDAYAFPKQQALIIISKLKEKYVPILGGDVYCLNNRLITDSYDSWYCNLEAGETQQHFVERSCLVAKKYIENYPENDIVKKLFSIVTETDIFKYIE</sequence>
<evidence type="ECO:0000259" key="1">
    <source>
        <dbReference type="Pfam" id="PF15569"/>
    </source>
</evidence>
<dbReference type="Proteomes" id="UP000771736">
    <property type="component" value="Unassembled WGS sequence"/>
</dbReference>
<comment type="caution">
    <text evidence="2">The sequence shown here is derived from an EMBL/GenBank/DDBJ whole genome shotgun (WGS) entry which is preliminary data.</text>
</comment>
<evidence type="ECO:0000313" key="2">
    <source>
        <dbReference type="EMBL" id="MBF1383492.1"/>
    </source>
</evidence>
<accession>A0A930HKI9</accession>
<proteinExistence type="predicted"/>
<feature type="domain" description="Immunity protein 40" evidence="1">
    <location>
        <begin position="6"/>
        <end position="97"/>
    </location>
</feature>